<dbReference type="Pfam" id="PF18753">
    <property type="entry name" value="Nmad2"/>
    <property type="match status" value="1"/>
</dbReference>
<evidence type="ECO:0000259" key="1">
    <source>
        <dbReference type="Pfam" id="PF18753"/>
    </source>
</evidence>
<name>A0A2R5HEW9_9LACT</name>
<reference evidence="2 3" key="1">
    <citation type="journal article" date="2018" name="Genome Announc.">
        <title>Draft Genome Sequence of Lactococcus sp. Strain NtB2 (JCM 32569), Isolated from the Gut of the Higher Termite Nasutitermes takasagoensis.</title>
        <authorList>
            <person name="Noda S."/>
            <person name="Aihara C."/>
            <person name="Yuki M."/>
            <person name="Ohkuma M."/>
        </authorList>
    </citation>
    <scope>NUCLEOTIDE SEQUENCE [LARGE SCALE GENOMIC DNA]</scope>
    <source>
        <strain evidence="2 3">NtB2</strain>
    </source>
</reference>
<accession>A0A2R5HEW9</accession>
<feature type="domain" description="Nucleotide modification associated" evidence="1">
    <location>
        <begin position="7"/>
        <end position="180"/>
    </location>
</feature>
<gene>
    <name evidence="2" type="ORF">NtB2_00717</name>
</gene>
<evidence type="ECO:0000313" key="3">
    <source>
        <dbReference type="Proteomes" id="UP000245021"/>
    </source>
</evidence>
<dbReference type="AlphaFoldDB" id="A0A2R5HEW9"/>
<evidence type="ECO:0000313" key="2">
    <source>
        <dbReference type="EMBL" id="GBG96603.1"/>
    </source>
</evidence>
<protein>
    <recommendedName>
        <fullName evidence="1">Nucleotide modification associated domain-containing protein</fullName>
    </recommendedName>
</protein>
<dbReference type="InterPro" id="IPR041180">
    <property type="entry name" value="Nmad2"/>
</dbReference>
<organism evidence="2 3">
    <name type="scientific">Lactococcus termiticola</name>
    <dbReference type="NCBI Taxonomy" id="2169526"/>
    <lineage>
        <taxon>Bacteria</taxon>
        <taxon>Bacillati</taxon>
        <taxon>Bacillota</taxon>
        <taxon>Bacilli</taxon>
        <taxon>Lactobacillales</taxon>
        <taxon>Streptococcaceae</taxon>
        <taxon>Lactococcus</taxon>
    </lineage>
</organism>
<proteinExistence type="predicted"/>
<dbReference type="Proteomes" id="UP000245021">
    <property type="component" value="Unassembled WGS sequence"/>
</dbReference>
<comment type="caution">
    <text evidence="2">The sequence shown here is derived from an EMBL/GenBank/DDBJ whole genome shotgun (WGS) entry which is preliminary data.</text>
</comment>
<sequence length="207" mass="24076">MDRKIVIYCYRMTHDYGINPCAFTEKHEPTPDLLTEGGCMSRIRKGIYREWREKIREETADVYLMAIAGHSRDNGRTRNKRGAFISPKYQHLIFVAKISDVISRTDYLTGPLSLGRQDALAYKKWWPNHGIDDSEYVLVSKKFSYFGKNPKEISDEVLEFFPKGIGHRKWEVSRANKDLLAPLISTIKVNLSEINHIEEAYHPQKLK</sequence>
<keyword evidence="3" id="KW-1185">Reference proteome</keyword>
<dbReference type="RefSeq" id="WP_165814951.1">
    <property type="nucleotide sequence ID" value="NZ_BFFO01000003.1"/>
</dbReference>
<dbReference type="EMBL" id="BFFO01000003">
    <property type="protein sequence ID" value="GBG96603.1"/>
    <property type="molecule type" value="Genomic_DNA"/>
</dbReference>